<proteinExistence type="predicted"/>
<protein>
    <submittedName>
        <fullName evidence="2">DUF5050 domain-containing protein</fullName>
    </submittedName>
</protein>
<name>A0A398BBV8_9BACI</name>
<dbReference type="Proteomes" id="UP000265816">
    <property type="component" value="Unassembled WGS sequence"/>
</dbReference>
<dbReference type="Pfam" id="PF16472">
    <property type="entry name" value="DUF5050"/>
    <property type="match status" value="1"/>
</dbReference>
<accession>A0A398BBV8</accession>
<sequence>MSIEGVDGQFLYYQEESGLFRIDKNNGQKKRLIIPSTIIVVIEDDYIYYIKDDKQGYLYKATKDGQNKMILL</sequence>
<reference evidence="2 3" key="1">
    <citation type="submission" date="2018-08" db="EMBL/GenBank/DDBJ databases">
        <title>Bacillus jemisoniae sp. nov., Bacillus chryseoplanitiae sp. nov., Bacillus resnikiae sp. nov., and Bacillus frankliniae sp. nov., isolated from Viking spacecraft and associated surfaces.</title>
        <authorList>
            <person name="Seuylemezian A."/>
            <person name="Vaishampayan P."/>
        </authorList>
    </citation>
    <scope>NUCLEOTIDE SEQUENCE [LARGE SCALE GENOMIC DNA]</scope>
    <source>
        <strain evidence="2 3">JJ-247</strain>
    </source>
</reference>
<evidence type="ECO:0000259" key="1">
    <source>
        <dbReference type="Pfam" id="PF16472"/>
    </source>
</evidence>
<gene>
    <name evidence="2" type="ORF">D1970_05030</name>
</gene>
<dbReference type="InterPro" id="IPR032485">
    <property type="entry name" value="LRP1-like_beta_prop"/>
</dbReference>
<keyword evidence="3" id="KW-1185">Reference proteome</keyword>
<comment type="caution">
    <text evidence="2">The sequence shown here is derived from an EMBL/GenBank/DDBJ whole genome shotgun (WGS) entry which is preliminary data.</text>
</comment>
<organism evidence="2 3">
    <name type="scientific">Mesobacillus zeae</name>
    <dbReference type="NCBI Taxonomy" id="1917180"/>
    <lineage>
        <taxon>Bacteria</taxon>
        <taxon>Bacillati</taxon>
        <taxon>Bacillota</taxon>
        <taxon>Bacilli</taxon>
        <taxon>Bacillales</taxon>
        <taxon>Bacillaceae</taxon>
        <taxon>Mesobacillus</taxon>
    </lineage>
</organism>
<dbReference type="RefSeq" id="WP_119111795.1">
    <property type="nucleotide sequence ID" value="NZ_QWVT01000009.1"/>
</dbReference>
<evidence type="ECO:0000313" key="3">
    <source>
        <dbReference type="Proteomes" id="UP000265816"/>
    </source>
</evidence>
<dbReference type="EMBL" id="QWVT01000009">
    <property type="protein sequence ID" value="RID87535.1"/>
    <property type="molecule type" value="Genomic_DNA"/>
</dbReference>
<evidence type="ECO:0000313" key="2">
    <source>
        <dbReference type="EMBL" id="RID87535.1"/>
    </source>
</evidence>
<dbReference type="AlphaFoldDB" id="A0A398BBV8"/>
<feature type="domain" description="Prolow-density lipoprotein receptor-related protein 1-like beta-propeller" evidence="1">
    <location>
        <begin position="6"/>
        <end position="69"/>
    </location>
</feature>